<proteinExistence type="predicted"/>
<dbReference type="RefSeq" id="WP_379529856.1">
    <property type="nucleotide sequence ID" value="NZ_JBHSBI010000010.1"/>
</dbReference>
<feature type="signal peptide" evidence="1">
    <location>
        <begin position="1"/>
        <end position="19"/>
    </location>
</feature>
<feature type="chain" id="PRO_5046713022" description="DUF2690 domain-containing protein" evidence="1">
    <location>
        <begin position="20"/>
        <end position="154"/>
    </location>
</feature>
<comment type="caution">
    <text evidence="2">The sequence shown here is derived from an EMBL/GenBank/DDBJ whole genome shotgun (WGS) entry which is preliminary data.</text>
</comment>
<name>A0ABV8G7T9_9ACTN</name>
<gene>
    <name evidence="2" type="ORF">ACFOY2_21595</name>
</gene>
<reference evidence="3" key="1">
    <citation type="journal article" date="2019" name="Int. J. Syst. Evol. Microbiol.">
        <title>The Global Catalogue of Microorganisms (GCM) 10K type strain sequencing project: providing services to taxonomists for standard genome sequencing and annotation.</title>
        <authorList>
            <consortium name="The Broad Institute Genomics Platform"/>
            <consortium name="The Broad Institute Genome Sequencing Center for Infectious Disease"/>
            <person name="Wu L."/>
            <person name="Ma J."/>
        </authorList>
    </citation>
    <scope>NUCLEOTIDE SEQUENCE [LARGE SCALE GENOMIC DNA]</scope>
    <source>
        <strain evidence="3">TBRC 1276</strain>
    </source>
</reference>
<sequence length="154" mass="15752">MRRLVLLAALLAGCSSTHPCTLVGTPVGVAVHVQAPLAARAQSVSMEVCWDGSCRPVRSDLMPSTKAAGSTCSGDTCSATAVETGDKNTFGGVQGLPARAVRLRLKLLDAEAAPVFDRTLDVTPKMRHPNGPECGAAGPNAVLTVGADGTVRES</sequence>
<keyword evidence="1" id="KW-0732">Signal</keyword>
<protein>
    <recommendedName>
        <fullName evidence="4">DUF2690 domain-containing protein</fullName>
    </recommendedName>
</protein>
<organism evidence="2 3">
    <name type="scientific">Nonomuraea purpurea</name>
    <dbReference type="NCBI Taxonomy" id="1849276"/>
    <lineage>
        <taxon>Bacteria</taxon>
        <taxon>Bacillati</taxon>
        <taxon>Actinomycetota</taxon>
        <taxon>Actinomycetes</taxon>
        <taxon>Streptosporangiales</taxon>
        <taxon>Streptosporangiaceae</taxon>
        <taxon>Nonomuraea</taxon>
    </lineage>
</organism>
<evidence type="ECO:0008006" key="4">
    <source>
        <dbReference type="Google" id="ProtNLM"/>
    </source>
</evidence>
<dbReference type="EMBL" id="JBHSBI010000010">
    <property type="protein sequence ID" value="MFC4009838.1"/>
    <property type="molecule type" value="Genomic_DNA"/>
</dbReference>
<dbReference type="Proteomes" id="UP001595851">
    <property type="component" value="Unassembled WGS sequence"/>
</dbReference>
<evidence type="ECO:0000256" key="1">
    <source>
        <dbReference type="SAM" id="SignalP"/>
    </source>
</evidence>
<accession>A0ABV8G7T9</accession>
<evidence type="ECO:0000313" key="3">
    <source>
        <dbReference type="Proteomes" id="UP001595851"/>
    </source>
</evidence>
<evidence type="ECO:0000313" key="2">
    <source>
        <dbReference type="EMBL" id="MFC4009838.1"/>
    </source>
</evidence>
<keyword evidence="3" id="KW-1185">Reference proteome</keyword>